<dbReference type="PROSITE" id="PS50283">
    <property type="entry name" value="NA_SOLUT_SYMP_3"/>
    <property type="match status" value="1"/>
</dbReference>
<accession>A0A6V8P2J1</accession>
<dbReference type="Proteomes" id="UP000591948">
    <property type="component" value="Unassembled WGS sequence"/>
</dbReference>
<name>A0A6V8P2J1_9ACTN</name>
<sequence>MENDIIEVFVTANWILGIIAVYLVVIIGMGLYFSRRIQESIDLTIAGRKLSYIYTVASTLATWICAGAMMGAAGYAYLFGMQGIIFDPWAAALTMVLVGLFFAHRLR</sequence>
<dbReference type="InterPro" id="IPR001734">
    <property type="entry name" value="Na/solute_symporter"/>
</dbReference>
<evidence type="ECO:0000256" key="2">
    <source>
        <dbReference type="ARBA" id="ARBA00006434"/>
    </source>
</evidence>
<dbReference type="EMBL" id="BLRX01000031">
    <property type="protein sequence ID" value="GFP25006.1"/>
    <property type="molecule type" value="Genomic_DNA"/>
</dbReference>
<reference evidence="11 12" key="1">
    <citation type="journal article" date="2020" name="Front. Microbiol.">
        <title>Single-cell genomics of novel Actinobacteria with the Wood-Ljungdahl pathway discovered in a serpentinizing system.</title>
        <authorList>
            <person name="Merino N."/>
            <person name="Kawai M."/>
            <person name="Boyd E.S."/>
            <person name="Colman D.R."/>
            <person name="McGlynn S.E."/>
            <person name="Nealson K.H."/>
            <person name="Kurokawa K."/>
            <person name="Hongoh Y."/>
        </authorList>
    </citation>
    <scope>NUCLEOTIDE SEQUENCE [LARGE SCALE GENOMIC DNA]</scope>
    <source>
        <strain evidence="8 11">S25</strain>
        <strain evidence="9 13">S33</strain>
        <strain evidence="10 12">S43</strain>
    </source>
</reference>
<evidence type="ECO:0000313" key="9">
    <source>
        <dbReference type="EMBL" id="GFP27782.1"/>
    </source>
</evidence>
<evidence type="ECO:0000313" key="11">
    <source>
        <dbReference type="Proteomes" id="UP000543224"/>
    </source>
</evidence>
<dbReference type="GO" id="GO:0016020">
    <property type="term" value="C:membrane"/>
    <property type="evidence" value="ECO:0007669"/>
    <property type="project" value="UniProtKB-SubCell"/>
</dbReference>
<evidence type="ECO:0000256" key="4">
    <source>
        <dbReference type="ARBA" id="ARBA00022989"/>
    </source>
</evidence>
<gene>
    <name evidence="8" type="ORF">HKBW3S25_00456</name>
    <name evidence="9" type="ORF">HKBW3S33_01192</name>
    <name evidence="10" type="ORF">HKBW3S43_00804</name>
</gene>
<evidence type="ECO:0000313" key="10">
    <source>
        <dbReference type="EMBL" id="GFP35012.1"/>
    </source>
</evidence>
<evidence type="ECO:0000256" key="7">
    <source>
        <dbReference type="SAM" id="Phobius"/>
    </source>
</evidence>
<dbReference type="RefSeq" id="WP_176229691.1">
    <property type="nucleotide sequence ID" value="NZ_BLRY01000066.1"/>
</dbReference>
<evidence type="ECO:0000256" key="1">
    <source>
        <dbReference type="ARBA" id="ARBA00004141"/>
    </source>
</evidence>
<dbReference type="EMBL" id="BLSB01000042">
    <property type="protein sequence ID" value="GFP35012.1"/>
    <property type="molecule type" value="Genomic_DNA"/>
</dbReference>
<dbReference type="GO" id="GO:0022857">
    <property type="term" value="F:transmembrane transporter activity"/>
    <property type="evidence" value="ECO:0007669"/>
    <property type="project" value="InterPro"/>
</dbReference>
<dbReference type="AlphaFoldDB" id="A0A6V8P2J1"/>
<dbReference type="Pfam" id="PF00474">
    <property type="entry name" value="SSF"/>
    <property type="match status" value="1"/>
</dbReference>
<keyword evidence="3 7" id="KW-0812">Transmembrane</keyword>
<evidence type="ECO:0000256" key="5">
    <source>
        <dbReference type="ARBA" id="ARBA00023136"/>
    </source>
</evidence>
<dbReference type="InterPro" id="IPR038377">
    <property type="entry name" value="Na/Glc_symporter_sf"/>
</dbReference>
<feature type="transmembrane region" description="Helical" evidence="7">
    <location>
        <begin position="12"/>
        <end position="33"/>
    </location>
</feature>
<comment type="caution">
    <text evidence="8">The sequence shown here is derived from an EMBL/GenBank/DDBJ whole genome shotgun (WGS) entry which is preliminary data.</text>
</comment>
<evidence type="ECO:0000313" key="13">
    <source>
        <dbReference type="Proteomes" id="UP000591948"/>
    </source>
</evidence>
<protein>
    <recommendedName>
        <fullName evidence="14">Solute:Na+ symporter, SSS family</fullName>
    </recommendedName>
</protein>
<comment type="subcellular location">
    <subcellularLocation>
        <location evidence="1">Membrane</location>
        <topology evidence="1">Multi-pass membrane protein</topology>
    </subcellularLocation>
</comment>
<evidence type="ECO:0000256" key="3">
    <source>
        <dbReference type="ARBA" id="ARBA00022692"/>
    </source>
</evidence>
<keyword evidence="13" id="KW-1185">Reference proteome</keyword>
<feature type="transmembrane region" description="Helical" evidence="7">
    <location>
        <begin position="53"/>
        <end position="78"/>
    </location>
</feature>
<feature type="transmembrane region" description="Helical" evidence="7">
    <location>
        <begin position="84"/>
        <end position="103"/>
    </location>
</feature>
<comment type="similarity">
    <text evidence="2 6">Belongs to the sodium:solute symporter (SSF) (TC 2.A.21) family.</text>
</comment>
<evidence type="ECO:0008006" key="14">
    <source>
        <dbReference type="Google" id="ProtNLM"/>
    </source>
</evidence>
<proteinExistence type="inferred from homology"/>
<evidence type="ECO:0000256" key="6">
    <source>
        <dbReference type="RuleBase" id="RU362091"/>
    </source>
</evidence>
<evidence type="ECO:0000313" key="8">
    <source>
        <dbReference type="EMBL" id="GFP25006.1"/>
    </source>
</evidence>
<dbReference type="Proteomes" id="UP000576480">
    <property type="component" value="Unassembled WGS sequence"/>
</dbReference>
<dbReference type="Gene3D" id="1.20.1730.10">
    <property type="entry name" value="Sodium/glucose cotransporter"/>
    <property type="match status" value="1"/>
</dbReference>
<organism evidence="8 11">
    <name type="scientific">Candidatus Hakubella thermalkaliphila</name>
    <dbReference type="NCBI Taxonomy" id="2754717"/>
    <lineage>
        <taxon>Bacteria</taxon>
        <taxon>Bacillati</taxon>
        <taxon>Actinomycetota</taxon>
        <taxon>Actinomycetota incertae sedis</taxon>
        <taxon>Candidatus Hakubellales</taxon>
        <taxon>Candidatus Hakubellaceae</taxon>
        <taxon>Candidatus Hakubella</taxon>
    </lineage>
</organism>
<keyword evidence="5 7" id="KW-0472">Membrane</keyword>
<keyword evidence="4 7" id="KW-1133">Transmembrane helix</keyword>
<dbReference type="EMBL" id="BLRY01000066">
    <property type="protein sequence ID" value="GFP27782.1"/>
    <property type="molecule type" value="Genomic_DNA"/>
</dbReference>
<evidence type="ECO:0000313" key="12">
    <source>
        <dbReference type="Proteomes" id="UP000576480"/>
    </source>
</evidence>
<dbReference type="Proteomes" id="UP000543224">
    <property type="component" value="Unassembled WGS sequence"/>
</dbReference>